<dbReference type="SUPFAM" id="SSF53597">
    <property type="entry name" value="Dihydrofolate reductase-like"/>
    <property type="match status" value="1"/>
</dbReference>
<dbReference type="GO" id="GO:0008835">
    <property type="term" value="F:diaminohydroxyphosphoribosylaminopyrimidine deaminase activity"/>
    <property type="evidence" value="ECO:0007669"/>
    <property type="project" value="UniProtKB-EC"/>
</dbReference>
<dbReference type="Proteomes" id="UP000095727">
    <property type="component" value="Unassembled WGS sequence"/>
</dbReference>
<feature type="binding site" evidence="18">
    <location>
        <position position="84"/>
    </location>
    <ligand>
        <name>Zn(2+)</name>
        <dbReference type="ChEBI" id="CHEBI:29105"/>
        <note>catalytic</note>
    </ligand>
</feature>
<evidence type="ECO:0000256" key="18">
    <source>
        <dbReference type="PIRSR" id="PIRSR006769-3"/>
    </source>
</evidence>
<dbReference type="Gene3D" id="3.40.430.10">
    <property type="entry name" value="Dihydrofolate Reductase, subunit A"/>
    <property type="match status" value="1"/>
</dbReference>
<dbReference type="EMBL" id="BSCI01000021">
    <property type="protein sequence ID" value="GLG88242.1"/>
    <property type="molecule type" value="Genomic_DNA"/>
</dbReference>
<reference evidence="22" key="5">
    <citation type="submission" date="2022-11" db="EMBL/GenBank/DDBJ databases">
        <title>Draft genome sequence of Coprococcus comes strain 31264.</title>
        <authorList>
            <person name="Hisatomi A."/>
            <person name="Ohkuma M."/>
            <person name="Sakamoto M."/>
        </authorList>
    </citation>
    <scope>NUCLEOTIDE SEQUENCE</scope>
    <source>
        <strain evidence="22">JCM 31264</strain>
    </source>
</reference>
<dbReference type="InterPro" id="IPR024072">
    <property type="entry name" value="DHFR-like_dom_sf"/>
</dbReference>
<accession>A0A174EHL7</accession>
<comment type="catalytic activity">
    <reaction evidence="13 15">
        <text>5-amino-6-(5-phospho-D-ribitylamino)uracil + NADP(+) = 5-amino-6-(5-phospho-D-ribosylamino)uracil + NADPH + H(+)</text>
        <dbReference type="Rhea" id="RHEA:17845"/>
        <dbReference type="ChEBI" id="CHEBI:15378"/>
        <dbReference type="ChEBI" id="CHEBI:57783"/>
        <dbReference type="ChEBI" id="CHEBI:58349"/>
        <dbReference type="ChEBI" id="CHEBI:58421"/>
        <dbReference type="ChEBI" id="CHEBI:58453"/>
        <dbReference type="EC" id="1.1.1.193"/>
    </reaction>
</comment>
<dbReference type="InterPro" id="IPR050765">
    <property type="entry name" value="Riboflavin_Biosynth_HTPR"/>
</dbReference>
<dbReference type="PROSITE" id="PS51747">
    <property type="entry name" value="CYT_DCMP_DEAMINASES_2"/>
    <property type="match status" value="1"/>
</dbReference>
<evidence type="ECO:0000256" key="15">
    <source>
        <dbReference type="PIRNR" id="PIRNR006769"/>
    </source>
</evidence>
<comment type="similarity">
    <text evidence="4 15">In the N-terminal section; belongs to the cytidine and deoxycytidylate deaminase family.</text>
</comment>
<keyword evidence="10 15" id="KW-0521">NADP</keyword>
<dbReference type="EMBL" id="CYZK01000012">
    <property type="protein sequence ID" value="CUO37233.1"/>
    <property type="molecule type" value="Genomic_DNA"/>
</dbReference>
<evidence type="ECO:0000256" key="14">
    <source>
        <dbReference type="ARBA" id="ARBA00049886"/>
    </source>
</evidence>
<evidence type="ECO:0000313" key="24">
    <source>
        <dbReference type="Proteomes" id="UP000095362"/>
    </source>
</evidence>
<dbReference type="GO" id="GO:0050661">
    <property type="term" value="F:NADP binding"/>
    <property type="evidence" value="ECO:0007669"/>
    <property type="project" value="InterPro"/>
</dbReference>
<dbReference type="CDD" id="cd01284">
    <property type="entry name" value="Riboflavin_deaminase-reductase"/>
    <property type="match status" value="1"/>
</dbReference>
<comment type="cofactor">
    <cofactor evidence="15 18">
        <name>Zn(2+)</name>
        <dbReference type="ChEBI" id="CHEBI:29105"/>
    </cofactor>
    <text evidence="15 18">Binds 1 zinc ion.</text>
</comment>
<evidence type="ECO:0000256" key="5">
    <source>
        <dbReference type="ARBA" id="ARBA00007417"/>
    </source>
</evidence>
<evidence type="ECO:0000256" key="16">
    <source>
        <dbReference type="PIRSR" id="PIRSR006769-1"/>
    </source>
</evidence>
<comment type="pathway">
    <text evidence="2 15">Cofactor biosynthesis; riboflavin biosynthesis; 5-amino-6-(D-ribitylamino)uracil from GTP: step 2/4.</text>
</comment>
<evidence type="ECO:0000256" key="2">
    <source>
        <dbReference type="ARBA" id="ARBA00004882"/>
    </source>
</evidence>
<dbReference type="Proteomes" id="UP000095362">
    <property type="component" value="Unassembled WGS sequence"/>
</dbReference>
<dbReference type="Proteomes" id="UP001145109">
    <property type="component" value="Unassembled WGS sequence"/>
</dbReference>
<dbReference type="InterPro" id="IPR016192">
    <property type="entry name" value="APOBEC/CMP_deaminase_Zn-bd"/>
</dbReference>
<dbReference type="EMBL" id="JABWDC010000003">
    <property type="protein sequence ID" value="NUN85290.1"/>
    <property type="molecule type" value="Genomic_DNA"/>
</dbReference>
<feature type="domain" description="CMP/dCMP-type deaminase" evidence="19">
    <location>
        <begin position="1"/>
        <end position="122"/>
    </location>
</feature>
<dbReference type="GO" id="GO:0008703">
    <property type="term" value="F:5-amino-6-(5-phosphoribosylamino)uracil reductase activity"/>
    <property type="evidence" value="ECO:0007669"/>
    <property type="project" value="UniProtKB-EC"/>
</dbReference>
<keyword evidence="11 15" id="KW-0560">Oxidoreductase</keyword>
<dbReference type="InterPro" id="IPR002734">
    <property type="entry name" value="RibDG_C"/>
</dbReference>
<organism evidence="21 24">
    <name type="scientific">Coprococcus comes</name>
    <dbReference type="NCBI Taxonomy" id="410072"/>
    <lineage>
        <taxon>Bacteria</taxon>
        <taxon>Bacillati</taxon>
        <taxon>Bacillota</taxon>
        <taxon>Clostridia</taxon>
        <taxon>Lachnospirales</taxon>
        <taxon>Lachnospiraceae</taxon>
        <taxon>Coprococcus</taxon>
    </lineage>
</organism>
<dbReference type="Pfam" id="PF01872">
    <property type="entry name" value="RibD_C"/>
    <property type="match status" value="1"/>
</dbReference>
<evidence type="ECO:0000256" key="4">
    <source>
        <dbReference type="ARBA" id="ARBA00005259"/>
    </source>
</evidence>
<feature type="binding site" evidence="17">
    <location>
        <position position="298"/>
    </location>
    <ligand>
        <name>substrate</name>
    </ligand>
</feature>
<dbReference type="UniPathway" id="UPA00275">
    <property type="reaction ID" value="UER00401"/>
</dbReference>
<dbReference type="PIRSF" id="PIRSF006769">
    <property type="entry name" value="RibD"/>
    <property type="match status" value="1"/>
</dbReference>
<comment type="similarity">
    <text evidence="5 15">In the C-terminal section; belongs to the HTP reductase family.</text>
</comment>
<protein>
    <recommendedName>
        <fullName evidence="15">Riboflavin biosynthesis protein RibD</fullName>
    </recommendedName>
    <domain>
        <recommendedName>
            <fullName evidence="15">Diaminohydroxyphosphoribosylaminopyrimidine deaminase</fullName>
            <shortName evidence="15">DRAP deaminase</shortName>
            <ecNumber evidence="15">3.5.4.26</ecNumber>
        </recommendedName>
        <alternativeName>
            <fullName evidence="15">Riboflavin-specific deaminase</fullName>
        </alternativeName>
    </domain>
    <domain>
        <recommendedName>
            <fullName evidence="15">5-amino-6-(5-phosphoribosylamino)uracil reductase</fullName>
            <ecNumber evidence="15">1.1.1.193</ecNumber>
        </recommendedName>
        <alternativeName>
            <fullName evidence="15">HTP reductase</fullName>
        </alternativeName>
    </domain>
</protein>
<dbReference type="Gene3D" id="3.40.140.10">
    <property type="entry name" value="Cytidine Deaminase, domain 2"/>
    <property type="match status" value="1"/>
</dbReference>
<feature type="binding site" evidence="17">
    <location>
        <position position="184"/>
    </location>
    <ligand>
        <name>substrate</name>
    </ligand>
</feature>
<keyword evidence="7 15" id="KW-0479">Metal-binding</keyword>
<evidence type="ECO:0000313" key="20">
    <source>
        <dbReference type="EMBL" id="CUM90813.1"/>
    </source>
</evidence>
<reference evidence="22" key="4">
    <citation type="submission" date="2022-09" db="EMBL/GenBank/DDBJ databases">
        <title>Draft genome sequence of Coprococcus comes strain 31264.</title>
        <authorList>
            <person name="Atsushi H."/>
            <person name="Moriya O."/>
            <person name="Mitsuo S."/>
        </authorList>
    </citation>
    <scope>NUCLEOTIDE SEQUENCE</scope>
    <source>
        <strain evidence="22">JCM 31264</strain>
    </source>
</reference>
<feature type="binding site" evidence="18">
    <location>
        <position position="50"/>
    </location>
    <ligand>
        <name>Zn(2+)</name>
        <dbReference type="ChEBI" id="CHEBI:29105"/>
        <note>catalytic</note>
    </ligand>
</feature>
<reference evidence="23 26" key="3">
    <citation type="submission" date="2020-07" db="EMBL/GenBank/DDBJ databases">
        <title>Bacterial metabolism rescues the inhibition of intestinal drug absorption by food and drug additives.</title>
        <authorList>
            <person name="Zou L."/>
            <person name="Spanogiannopoulos P."/>
            <person name="Chien H.-C."/>
            <person name="Pieper L.M."/>
            <person name="Cai W."/>
            <person name="Khuri N."/>
            <person name="Pottel J."/>
            <person name="Vora B."/>
            <person name="Ni Z."/>
            <person name="Tsakalozou E."/>
            <person name="Zhang W."/>
            <person name="Shoichet B.K."/>
            <person name="Giacomini K.M."/>
            <person name="Turnbaugh P.J."/>
        </authorList>
    </citation>
    <scope>NUCLEOTIDE SEQUENCE [LARGE SCALE GENOMIC DNA]</scope>
    <source>
        <strain evidence="23 26">F22</strain>
    </source>
</reference>
<dbReference type="FunFam" id="3.40.140.10:FF:000025">
    <property type="entry name" value="Riboflavin biosynthesis protein RibD"/>
    <property type="match status" value="1"/>
</dbReference>
<feature type="active site" description="Proton donor" evidence="16">
    <location>
        <position position="52"/>
    </location>
</feature>
<dbReference type="AlphaFoldDB" id="A0A174EHL7"/>
<comment type="function">
    <text evidence="1 15">Converts 2,5-diamino-6-(ribosylamino)-4(3h)-pyrimidinone 5'-phosphate into 5-amino-6-(ribosylamino)-2,4(1h,3h)-pyrimidinedione 5'-phosphate.</text>
</comment>
<dbReference type="EMBL" id="CYXR01000009">
    <property type="protein sequence ID" value="CUM90813.1"/>
    <property type="molecule type" value="Genomic_DNA"/>
</dbReference>
<feature type="binding site" evidence="17">
    <location>
        <position position="207"/>
    </location>
    <ligand>
        <name>substrate</name>
    </ligand>
</feature>
<evidence type="ECO:0000256" key="9">
    <source>
        <dbReference type="ARBA" id="ARBA00022833"/>
    </source>
</evidence>
<feature type="binding site" evidence="17">
    <location>
        <position position="196"/>
    </location>
    <ligand>
        <name>NADP(+)</name>
        <dbReference type="ChEBI" id="CHEBI:58349"/>
    </ligand>
</feature>
<evidence type="ECO:0000256" key="8">
    <source>
        <dbReference type="ARBA" id="ARBA00022801"/>
    </source>
</evidence>
<dbReference type="OrthoDB" id="9800865at2"/>
<feature type="binding site" evidence="17">
    <location>
        <position position="168"/>
    </location>
    <ligand>
        <name>substrate</name>
    </ligand>
</feature>
<gene>
    <name evidence="21" type="primary">ribD</name>
    <name evidence="22" type="synonym">ribG</name>
    <name evidence="22" type="ORF">comes_27890</name>
    <name evidence="21" type="ORF">ERS852481_01928</name>
    <name evidence="20" type="ORF">ERS852574_01493</name>
    <name evidence="23" type="ORF">HUU93_01495</name>
</gene>
<reference evidence="23 26" key="2">
    <citation type="submission" date="2020-04" db="EMBL/GenBank/DDBJ databases">
        <authorList>
            <person name="Pieper L."/>
        </authorList>
    </citation>
    <scope>NUCLEOTIDE SEQUENCE [LARGE SCALE GENOMIC DNA]</scope>
    <source>
        <strain evidence="23 26">F22</strain>
    </source>
</reference>
<evidence type="ECO:0000256" key="11">
    <source>
        <dbReference type="ARBA" id="ARBA00023002"/>
    </source>
</evidence>
<proteinExistence type="inferred from homology"/>
<dbReference type="PaxDb" id="410072-ERS852525_02583"/>
<feature type="binding site" evidence="17">
    <location>
        <position position="170"/>
    </location>
    <ligand>
        <name>NADP(+)</name>
        <dbReference type="ChEBI" id="CHEBI:58349"/>
    </ligand>
</feature>
<dbReference type="Pfam" id="PF00383">
    <property type="entry name" value="dCMP_cyt_deam_1"/>
    <property type="match status" value="1"/>
</dbReference>
<keyword evidence="9 15" id="KW-0862">Zinc</keyword>
<dbReference type="SUPFAM" id="SSF53927">
    <property type="entry name" value="Cytidine deaminase-like"/>
    <property type="match status" value="1"/>
</dbReference>
<evidence type="ECO:0000313" key="26">
    <source>
        <dbReference type="Proteomes" id="UP000554488"/>
    </source>
</evidence>
<feature type="binding site" evidence="17">
    <location>
        <position position="221"/>
    </location>
    <ligand>
        <name>NADP(+)</name>
        <dbReference type="ChEBI" id="CHEBI:58349"/>
    </ligand>
</feature>
<dbReference type="NCBIfam" id="TIGR00227">
    <property type="entry name" value="ribD_Cterm"/>
    <property type="match status" value="1"/>
</dbReference>
<evidence type="ECO:0000256" key="12">
    <source>
        <dbReference type="ARBA" id="ARBA00023268"/>
    </source>
</evidence>
<dbReference type="NCBIfam" id="TIGR00326">
    <property type="entry name" value="eubact_ribD"/>
    <property type="match status" value="1"/>
</dbReference>
<feature type="binding site" evidence="18">
    <location>
        <position position="75"/>
    </location>
    <ligand>
        <name>Zn(2+)</name>
        <dbReference type="ChEBI" id="CHEBI:29105"/>
        <note>catalytic</note>
    </ligand>
</feature>
<evidence type="ECO:0000256" key="17">
    <source>
        <dbReference type="PIRSR" id="PIRSR006769-2"/>
    </source>
</evidence>
<dbReference type="GO" id="GO:0009231">
    <property type="term" value="P:riboflavin biosynthetic process"/>
    <property type="evidence" value="ECO:0007669"/>
    <property type="project" value="UniProtKB-UniPathway"/>
</dbReference>
<feature type="binding site" evidence="17">
    <location>
        <position position="154"/>
    </location>
    <ligand>
        <name>NADP(+)</name>
        <dbReference type="ChEBI" id="CHEBI:58349"/>
    </ligand>
</feature>
<evidence type="ECO:0000256" key="13">
    <source>
        <dbReference type="ARBA" id="ARBA00049861"/>
    </source>
</evidence>
<comment type="pathway">
    <text evidence="3 15">Cofactor biosynthesis; riboflavin biosynthesis; 5-amino-6-(D-ribitylamino)uracil from GTP: step 3/4.</text>
</comment>
<dbReference type="EC" id="3.5.4.26" evidence="15"/>
<dbReference type="PANTHER" id="PTHR38011">
    <property type="entry name" value="DIHYDROFOLATE REDUCTASE FAMILY PROTEIN (AFU_ORTHOLOGUE AFUA_8G06820)"/>
    <property type="match status" value="1"/>
</dbReference>
<evidence type="ECO:0000256" key="1">
    <source>
        <dbReference type="ARBA" id="ARBA00002151"/>
    </source>
</evidence>
<dbReference type="Proteomes" id="UP000554488">
    <property type="component" value="Unassembled WGS sequence"/>
</dbReference>
<dbReference type="PANTHER" id="PTHR38011:SF7">
    <property type="entry name" value="2,5-DIAMINO-6-RIBOSYLAMINO-4(3H)-PYRIMIDINONE 5'-PHOSPHATE REDUCTASE"/>
    <property type="match status" value="1"/>
</dbReference>
<sequence length="370" mass="40571">MTDEFYMRRAIELAKKGRGWTNPNPMVGAVIVKNGSIIGEGYHEKCGELHAERNAIASLTESAEGATLYVTLEPCCHYGKTPPCTEAILEQKIARVVIGSRDPNPKVSGKGAKILREAGVRVEEDFLREECDALNPVFFHYITTGLPYVVMKYAMTADGKIATKTGASKWISGEEARSLVHEMRHDYMAIMAGIGTVLADDPMLNVRLEGKKSPVRIICDSMLRIPLDSQICQTAGRYRTIVAYAGEKGNAIYLEEKKRSLEKLGVVLLRVPSEKGEINLQLLMRKLGELGIDSVLIEGGGTLNEDALQSGIVNEVKAFIAPKIFGGRGGKTPVEGFGIEKVDDAIKLQLMRISQVGEDILAEYKVLEEM</sequence>
<evidence type="ECO:0000256" key="10">
    <source>
        <dbReference type="ARBA" id="ARBA00022857"/>
    </source>
</evidence>
<keyword evidence="12" id="KW-0511">Multifunctional enzyme</keyword>
<dbReference type="InterPro" id="IPR016193">
    <property type="entry name" value="Cytidine_deaminase-like"/>
</dbReference>
<dbReference type="GO" id="GO:0008270">
    <property type="term" value="F:zinc ion binding"/>
    <property type="evidence" value="ECO:0007669"/>
    <property type="project" value="InterPro"/>
</dbReference>
<evidence type="ECO:0000313" key="21">
    <source>
        <dbReference type="EMBL" id="CUO37233.1"/>
    </source>
</evidence>
<evidence type="ECO:0000256" key="6">
    <source>
        <dbReference type="ARBA" id="ARBA00022619"/>
    </source>
</evidence>
<evidence type="ECO:0000256" key="7">
    <source>
        <dbReference type="ARBA" id="ARBA00022723"/>
    </source>
</evidence>
<name>A0A174EHL7_9FIRM</name>
<dbReference type="InterPro" id="IPR004794">
    <property type="entry name" value="Eubact_RibD"/>
</dbReference>
<keyword evidence="8 15" id="KW-0378">Hydrolase</keyword>
<reference evidence="24 25" key="1">
    <citation type="submission" date="2015-09" db="EMBL/GenBank/DDBJ databases">
        <authorList>
            <consortium name="Pathogen Informatics"/>
        </authorList>
    </citation>
    <scope>NUCLEOTIDE SEQUENCE [LARGE SCALE GENOMIC DNA]</scope>
    <source>
        <strain evidence="21 24">2789STDY5834866</strain>
        <strain evidence="20 25">2789STDY5834962</strain>
    </source>
</reference>
<evidence type="ECO:0000313" key="25">
    <source>
        <dbReference type="Proteomes" id="UP000095727"/>
    </source>
</evidence>
<dbReference type="STRING" id="410072.ERS852525_02583"/>
<evidence type="ECO:0000313" key="23">
    <source>
        <dbReference type="EMBL" id="NUN85290.1"/>
    </source>
</evidence>
<feature type="binding site" evidence="17">
    <location>
        <position position="204"/>
    </location>
    <ligand>
        <name>substrate</name>
    </ligand>
</feature>
<evidence type="ECO:0000256" key="3">
    <source>
        <dbReference type="ARBA" id="ARBA00004910"/>
    </source>
</evidence>
<evidence type="ECO:0000259" key="19">
    <source>
        <dbReference type="PROSITE" id="PS51747"/>
    </source>
</evidence>
<comment type="catalytic activity">
    <reaction evidence="14 15">
        <text>2,5-diamino-6-hydroxy-4-(5-phosphoribosylamino)-pyrimidine + H2O + H(+) = 5-amino-6-(5-phospho-D-ribosylamino)uracil + NH4(+)</text>
        <dbReference type="Rhea" id="RHEA:21868"/>
        <dbReference type="ChEBI" id="CHEBI:15377"/>
        <dbReference type="ChEBI" id="CHEBI:15378"/>
        <dbReference type="ChEBI" id="CHEBI:28938"/>
        <dbReference type="ChEBI" id="CHEBI:58453"/>
        <dbReference type="ChEBI" id="CHEBI:58614"/>
        <dbReference type="EC" id="3.5.4.26"/>
    </reaction>
</comment>
<keyword evidence="6 15" id="KW-0686">Riboflavin biosynthesis</keyword>
<evidence type="ECO:0000313" key="22">
    <source>
        <dbReference type="EMBL" id="GLG88242.1"/>
    </source>
</evidence>
<dbReference type="RefSeq" id="WP_022220886.1">
    <property type="nucleotide sequence ID" value="NZ_BSCI01000021.1"/>
</dbReference>
<feature type="binding site" evidence="17">
    <location>
        <position position="200"/>
    </location>
    <ligand>
        <name>NADP(+)</name>
        <dbReference type="ChEBI" id="CHEBI:58349"/>
    </ligand>
</feature>
<dbReference type="InterPro" id="IPR011549">
    <property type="entry name" value="RibD_C"/>
</dbReference>
<dbReference type="InterPro" id="IPR002125">
    <property type="entry name" value="CMP_dCMP_dom"/>
</dbReference>
<dbReference type="EC" id="1.1.1.193" evidence="15"/>
<dbReference type="PROSITE" id="PS00903">
    <property type="entry name" value="CYT_DCMP_DEAMINASES_1"/>
    <property type="match status" value="1"/>
</dbReference>